<dbReference type="NCBIfam" id="TIGR03073">
    <property type="entry name" value="release_rtcB"/>
    <property type="match status" value="1"/>
</dbReference>
<evidence type="ECO:0000313" key="12">
    <source>
        <dbReference type="EMBL" id="EFC97926.1"/>
    </source>
</evidence>
<feature type="binding site" evidence="10">
    <location>
        <begin position="254"/>
        <end position="255"/>
    </location>
    <ligand>
        <name>GMP</name>
        <dbReference type="ChEBI" id="CHEBI:58115"/>
    </ligand>
</feature>
<accession>D3AJU6</accession>
<dbReference type="PANTHER" id="PTHR11118:SF1">
    <property type="entry name" value="RNA-SPLICING LIGASE RTCB HOMOLOG"/>
    <property type="match status" value="1"/>
</dbReference>
<dbReference type="SUPFAM" id="SSF103365">
    <property type="entry name" value="Hypothetical protein PH1602"/>
    <property type="match status" value="1"/>
</dbReference>
<dbReference type="NCBIfam" id="NF007153">
    <property type="entry name" value="PRK09588.1"/>
    <property type="match status" value="1"/>
</dbReference>
<dbReference type="GO" id="GO:0170057">
    <property type="term" value="F:RNA ligase (GTP) activity"/>
    <property type="evidence" value="ECO:0007669"/>
    <property type="project" value="UniProtKB-EC"/>
</dbReference>
<evidence type="ECO:0000256" key="1">
    <source>
        <dbReference type="ARBA" id="ARBA00012726"/>
    </source>
</evidence>
<evidence type="ECO:0000256" key="10">
    <source>
        <dbReference type="PIRSR" id="PIRSR601233-2"/>
    </source>
</evidence>
<evidence type="ECO:0000256" key="7">
    <source>
        <dbReference type="ARBA" id="ARBA00023211"/>
    </source>
</evidence>
<dbReference type="InterPro" id="IPR001233">
    <property type="entry name" value="RtcB"/>
</dbReference>
<dbReference type="GO" id="GO:0042245">
    <property type="term" value="P:RNA repair"/>
    <property type="evidence" value="ECO:0007669"/>
    <property type="project" value="UniProtKB-KW"/>
</dbReference>
<reference evidence="12 13" key="1">
    <citation type="submission" date="2010-01" db="EMBL/GenBank/DDBJ databases">
        <authorList>
            <person name="Weinstock G."/>
            <person name="Sodergren E."/>
            <person name="Clifton S."/>
            <person name="Fulton L."/>
            <person name="Fulton B."/>
            <person name="Courtney L."/>
            <person name="Fronick C."/>
            <person name="Harrison M."/>
            <person name="Strong C."/>
            <person name="Farmer C."/>
            <person name="Delahaunty K."/>
            <person name="Markovic C."/>
            <person name="Hall O."/>
            <person name="Minx P."/>
            <person name="Tomlinson C."/>
            <person name="Mitreva M."/>
            <person name="Nelson J."/>
            <person name="Hou S."/>
            <person name="Wollam A."/>
            <person name="Pepin K.H."/>
            <person name="Johnson M."/>
            <person name="Bhonagiri V."/>
            <person name="Nash W.E."/>
            <person name="Warren W."/>
            <person name="Chinwalla A."/>
            <person name="Mardis E.R."/>
            <person name="Wilson R.K."/>
        </authorList>
    </citation>
    <scope>NUCLEOTIDE SEQUENCE [LARGE SCALE GENOMIC DNA]</scope>
    <source>
        <strain evidence="12 13">DSM 13479</strain>
    </source>
</reference>
<feature type="active site" description="GMP-histidine intermediate" evidence="9">
    <location>
        <position position="306"/>
    </location>
</feature>
<organism evidence="12 13">
    <name type="scientific">Hungatella hathewayi DSM 13479</name>
    <dbReference type="NCBI Taxonomy" id="566550"/>
    <lineage>
        <taxon>Bacteria</taxon>
        <taxon>Bacillati</taxon>
        <taxon>Bacillota</taxon>
        <taxon>Clostridia</taxon>
        <taxon>Lachnospirales</taxon>
        <taxon>Lachnospiraceae</taxon>
        <taxon>Hungatella</taxon>
    </lineage>
</organism>
<dbReference type="GO" id="GO:0005525">
    <property type="term" value="F:GTP binding"/>
    <property type="evidence" value="ECO:0007669"/>
    <property type="project" value="UniProtKB-KW"/>
</dbReference>
<gene>
    <name evidence="12" type="ORF">CLOSTHATH_03889</name>
</gene>
<proteinExistence type="predicted"/>
<keyword evidence="3 11" id="KW-0479">Metal-binding</keyword>
<feature type="binding site" evidence="11">
    <location>
        <position position="254"/>
    </location>
    <ligand>
        <name>Mn(2+)</name>
        <dbReference type="ChEBI" id="CHEBI:29035"/>
        <label>2</label>
    </ligand>
</feature>
<feature type="binding site" evidence="10">
    <location>
        <position position="384"/>
    </location>
    <ligand>
        <name>GMP</name>
        <dbReference type="ChEBI" id="CHEBI:58115"/>
    </ligand>
</feature>
<dbReference type="EC" id="6.5.1.8" evidence="1"/>
<evidence type="ECO:0000313" key="13">
    <source>
        <dbReference type="Proteomes" id="UP000004968"/>
    </source>
</evidence>
<dbReference type="GO" id="GO:0006396">
    <property type="term" value="P:RNA processing"/>
    <property type="evidence" value="ECO:0007669"/>
    <property type="project" value="InterPro"/>
</dbReference>
<evidence type="ECO:0000256" key="6">
    <source>
        <dbReference type="ARBA" id="ARBA00023134"/>
    </source>
</evidence>
<evidence type="ECO:0000256" key="3">
    <source>
        <dbReference type="ARBA" id="ARBA00022723"/>
    </source>
</evidence>
<dbReference type="GO" id="GO:0003972">
    <property type="term" value="F:RNA ligase (ATP) activity"/>
    <property type="evidence" value="ECO:0007669"/>
    <property type="project" value="TreeGrafter"/>
</dbReference>
<dbReference type="PANTHER" id="PTHR11118">
    <property type="entry name" value="RNA-SPLICING LIGASE RTCB HOMOLOG"/>
    <property type="match status" value="1"/>
</dbReference>
<feature type="binding site" evidence="11">
    <location>
        <position position="184"/>
    </location>
    <ligand>
        <name>Mn(2+)</name>
        <dbReference type="ChEBI" id="CHEBI:29035"/>
        <label>2</label>
    </ligand>
</feature>
<evidence type="ECO:0000256" key="8">
    <source>
        <dbReference type="ARBA" id="ARBA00047746"/>
    </source>
</evidence>
<feature type="binding site" evidence="10">
    <location>
        <position position="288"/>
    </location>
    <ligand>
        <name>GMP</name>
        <dbReference type="ChEBI" id="CHEBI:58115"/>
    </ligand>
</feature>
<dbReference type="InterPro" id="IPR017510">
    <property type="entry name" value="RtcB2"/>
</dbReference>
<feature type="binding site" evidence="10">
    <location>
        <begin position="306"/>
        <end position="309"/>
    </location>
    <ligand>
        <name>GMP</name>
        <dbReference type="ChEBI" id="CHEBI:58115"/>
    </ligand>
</feature>
<keyword evidence="2" id="KW-0436">Ligase</keyword>
<keyword evidence="4 10" id="KW-0547">Nucleotide-binding</keyword>
<dbReference type="Gene3D" id="3.90.1860.10">
    <property type="entry name" value="tRNA-splicing ligase RtcB"/>
    <property type="match status" value="1"/>
</dbReference>
<evidence type="ECO:0000256" key="2">
    <source>
        <dbReference type="ARBA" id="ARBA00022598"/>
    </source>
</evidence>
<keyword evidence="7 11" id="KW-0464">Manganese</keyword>
<dbReference type="HOGENOM" id="CLU_022279_3_0_9"/>
<dbReference type="GO" id="GO:0046872">
    <property type="term" value="F:metal ion binding"/>
    <property type="evidence" value="ECO:0007669"/>
    <property type="project" value="UniProtKB-KW"/>
</dbReference>
<evidence type="ECO:0000256" key="5">
    <source>
        <dbReference type="ARBA" id="ARBA00022800"/>
    </source>
</evidence>
<dbReference type="Pfam" id="PF01139">
    <property type="entry name" value="RtcB"/>
    <property type="match status" value="3"/>
</dbReference>
<evidence type="ECO:0000256" key="11">
    <source>
        <dbReference type="PIRSR" id="PIRSR601233-3"/>
    </source>
</evidence>
<dbReference type="EMBL" id="ACIO01000327">
    <property type="protein sequence ID" value="EFC97926.1"/>
    <property type="molecule type" value="Genomic_DNA"/>
</dbReference>
<feature type="binding site" evidence="10">
    <location>
        <begin position="152"/>
        <end position="156"/>
    </location>
    <ligand>
        <name>GMP</name>
        <dbReference type="ChEBI" id="CHEBI:58115"/>
    </ligand>
</feature>
<comment type="caution">
    <text evidence="12">The sequence shown here is derived from an EMBL/GenBank/DDBJ whole genome shotgun (WGS) entry which is preliminary data.</text>
</comment>
<keyword evidence="5" id="KW-0692">RNA repair</keyword>
<evidence type="ECO:0000256" key="4">
    <source>
        <dbReference type="ARBA" id="ARBA00022741"/>
    </source>
</evidence>
<dbReference type="Proteomes" id="UP000004968">
    <property type="component" value="Unassembled WGS sequence"/>
</dbReference>
<dbReference type="AlphaFoldDB" id="D3AJU6"/>
<protein>
    <recommendedName>
        <fullName evidence="1">3'-phosphate/5'-hydroxy nucleic acid ligase</fullName>
        <ecNumber evidence="1">6.5.1.8</ecNumber>
    </recommendedName>
</protein>
<comment type="catalytic activity">
    <reaction evidence="8">
        <text>a 3'-end 3'-phospho-ribonucleotide-RNA + a 5'-end dephospho-ribonucleoside-RNA + GTP = a ribonucleotidyl-ribonucleotide-RNA + GMP + diphosphate</text>
        <dbReference type="Rhea" id="RHEA:68076"/>
        <dbReference type="Rhea" id="RHEA-COMP:10463"/>
        <dbReference type="Rhea" id="RHEA-COMP:13936"/>
        <dbReference type="Rhea" id="RHEA-COMP:17355"/>
        <dbReference type="ChEBI" id="CHEBI:33019"/>
        <dbReference type="ChEBI" id="CHEBI:37565"/>
        <dbReference type="ChEBI" id="CHEBI:58115"/>
        <dbReference type="ChEBI" id="CHEBI:83062"/>
        <dbReference type="ChEBI" id="CHEBI:138284"/>
        <dbReference type="ChEBI" id="CHEBI:173118"/>
        <dbReference type="EC" id="6.5.1.8"/>
    </reaction>
</comment>
<comment type="cofactor">
    <cofactor evidence="11">
        <name>Mn(2+)</name>
        <dbReference type="ChEBI" id="CHEBI:29035"/>
    </cofactor>
    <text evidence="11">Binds 2 manganese ions per subunit.</text>
</comment>
<sequence>MLSCFFVPFFGIPGNGGTSLSAHKGDFDLERENCILISNSKNWIEQAAVDQLRGVAKLPGVVKAVGLPDLHPGKTPVGMAVLSRERFYPHLIGNDIGCGMSLFSTGVKQKKFKMEKWETRLNSIRELGDIPCDNPYEGFCPVKDLGTIGTGNHFAEFQCLEHVYREEEAERLGLLEGRIMLLVHSGSRGYGQEILNRFYSPEGLPDDGEEGSRYLAEHDSAILWAGRNRMVTAKKLLAYLGVESEVNPLLESCHNYLERTEEGWLHRKGSVSTKRGAVVIPGSRGSLSYVCVPAADTAMSLDSVSHGAGRKWARSICKSRIDRRYDRDSIRSTKLKSRVVCHDTNLLFAEAPEAYKNVEQVIASLEDYGLIDVVATLRPLLTYKG</sequence>
<evidence type="ECO:0000256" key="9">
    <source>
        <dbReference type="PIRSR" id="PIRSR601233-1"/>
    </source>
</evidence>
<feature type="binding site" evidence="11">
    <location>
        <position position="153"/>
    </location>
    <ligand>
        <name>Mn(2+)</name>
        <dbReference type="ChEBI" id="CHEBI:29035"/>
        <label>1</label>
    </ligand>
</feature>
<name>D3AJU6_9FIRM</name>
<keyword evidence="6 10" id="KW-0342">GTP-binding</keyword>
<dbReference type="InterPro" id="IPR036025">
    <property type="entry name" value="RtcB-like_sf"/>
</dbReference>